<reference evidence="2" key="1">
    <citation type="submission" date="2022-01" db="EMBL/GenBank/DDBJ databases">
        <title>Genome Sequence Resource for Two Populations of Ditylenchus destructor, the Migratory Endoparasitic Phytonematode.</title>
        <authorList>
            <person name="Zhang H."/>
            <person name="Lin R."/>
            <person name="Xie B."/>
        </authorList>
    </citation>
    <scope>NUCLEOTIDE SEQUENCE</scope>
    <source>
        <strain evidence="2">BazhouSP</strain>
    </source>
</reference>
<dbReference type="SUPFAM" id="SSF88713">
    <property type="entry name" value="Glycoside hydrolase/deacetylase"/>
    <property type="match status" value="1"/>
</dbReference>
<protein>
    <submittedName>
        <fullName evidence="2">Alpha-mannosidase 2</fullName>
    </submittedName>
</protein>
<dbReference type="InterPro" id="IPR050843">
    <property type="entry name" value="Glycosyl_Hydrlase_38"/>
</dbReference>
<dbReference type="Proteomes" id="UP001201812">
    <property type="component" value="Unassembled WGS sequence"/>
</dbReference>
<dbReference type="PANTHER" id="PTHR11607">
    <property type="entry name" value="ALPHA-MANNOSIDASE"/>
    <property type="match status" value="1"/>
</dbReference>
<evidence type="ECO:0000313" key="3">
    <source>
        <dbReference type="Proteomes" id="UP001201812"/>
    </source>
</evidence>
<name>A0AAD4QZI0_9BILA</name>
<dbReference type="Pfam" id="PF01074">
    <property type="entry name" value="Glyco_hydro_38N"/>
    <property type="match status" value="1"/>
</dbReference>
<comment type="caution">
    <text evidence="2">The sequence shown here is derived from an EMBL/GenBank/DDBJ whole genome shotgun (WGS) entry which is preliminary data.</text>
</comment>
<dbReference type="InterPro" id="IPR027291">
    <property type="entry name" value="Glyco_hydro_38_N_sf"/>
</dbReference>
<gene>
    <name evidence="2" type="ORF">DdX_16904</name>
</gene>
<proteinExistence type="predicted"/>
<dbReference type="Gene3D" id="3.20.110.10">
    <property type="entry name" value="Glycoside hydrolase 38, N terminal domain"/>
    <property type="match status" value="1"/>
</dbReference>
<dbReference type="GO" id="GO:0004559">
    <property type="term" value="F:alpha-mannosidase activity"/>
    <property type="evidence" value="ECO:0007669"/>
    <property type="project" value="InterPro"/>
</dbReference>
<accession>A0AAD4QZI0</accession>
<sequence length="87" mass="10335">MLQVYEAIPFDNWTQGVAVSYDSEEVLHQKQLDVVVVPFSHCDPGWLFTFEEYYKHKTEDILNNAKEFLGSHNEMRFVWSEMSFLEL</sequence>
<dbReference type="PANTHER" id="PTHR11607:SF3">
    <property type="entry name" value="LYSOSOMAL ALPHA-MANNOSIDASE"/>
    <property type="match status" value="1"/>
</dbReference>
<dbReference type="AlphaFoldDB" id="A0AAD4QZI0"/>
<feature type="domain" description="Glycoside hydrolase family 38 N-terminal" evidence="1">
    <location>
        <begin position="34"/>
        <end position="86"/>
    </location>
</feature>
<organism evidence="2 3">
    <name type="scientific">Ditylenchus destructor</name>
    <dbReference type="NCBI Taxonomy" id="166010"/>
    <lineage>
        <taxon>Eukaryota</taxon>
        <taxon>Metazoa</taxon>
        <taxon>Ecdysozoa</taxon>
        <taxon>Nematoda</taxon>
        <taxon>Chromadorea</taxon>
        <taxon>Rhabditida</taxon>
        <taxon>Tylenchina</taxon>
        <taxon>Tylenchomorpha</taxon>
        <taxon>Sphaerularioidea</taxon>
        <taxon>Anguinidae</taxon>
        <taxon>Anguininae</taxon>
        <taxon>Ditylenchus</taxon>
    </lineage>
</organism>
<keyword evidence="3" id="KW-1185">Reference proteome</keyword>
<dbReference type="GO" id="GO:0006013">
    <property type="term" value="P:mannose metabolic process"/>
    <property type="evidence" value="ECO:0007669"/>
    <property type="project" value="InterPro"/>
</dbReference>
<evidence type="ECO:0000259" key="1">
    <source>
        <dbReference type="Pfam" id="PF01074"/>
    </source>
</evidence>
<dbReference type="GO" id="GO:0006491">
    <property type="term" value="P:N-glycan processing"/>
    <property type="evidence" value="ECO:0007669"/>
    <property type="project" value="TreeGrafter"/>
</dbReference>
<dbReference type="EMBL" id="JAKKPZ010000155">
    <property type="protein sequence ID" value="KAI1700144.1"/>
    <property type="molecule type" value="Genomic_DNA"/>
</dbReference>
<evidence type="ECO:0000313" key="2">
    <source>
        <dbReference type="EMBL" id="KAI1700144.1"/>
    </source>
</evidence>
<dbReference type="GO" id="GO:0000139">
    <property type="term" value="C:Golgi membrane"/>
    <property type="evidence" value="ECO:0007669"/>
    <property type="project" value="TreeGrafter"/>
</dbReference>
<dbReference type="InterPro" id="IPR000602">
    <property type="entry name" value="Glyco_hydro_38_N"/>
</dbReference>
<dbReference type="InterPro" id="IPR011330">
    <property type="entry name" value="Glyco_hydro/deAcase_b/a-brl"/>
</dbReference>